<evidence type="ECO:0000256" key="1">
    <source>
        <dbReference type="SAM" id="MobiDB-lite"/>
    </source>
</evidence>
<reference evidence="3" key="1">
    <citation type="submission" date="2023-10" db="EMBL/GenBank/DDBJ databases">
        <authorList>
            <person name="Chen Y."/>
            <person name="Shah S."/>
            <person name="Dougan E. K."/>
            <person name="Thang M."/>
            <person name="Chan C."/>
        </authorList>
    </citation>
    <scope>NUCLEOTIDE SEQUENCE [LARGE SCALE GENOMIC DNA]</scope>
</reference>
<name>A0ABN9TDF8_9DINO</name>
<keyword evidence="2" id="KW-1133">Transmembrane helix</keyword>
<evidence type="ECO:0000313" key="4">
    <source>
        <dbReference type="Proteomes" id="UP001189429"/>
    </source>
</evidence>
<feature type="region of interest" description="Disordered" evidence="1">
    <location>
        <begin position="272"/>
        <end position="336"/>
    </location>
</feature>
<keyword evidence="2" id="KW-0472">Membrane</keyword>
<organism evidence="3 4">
    <name type="scientific">Prorocentrum cordatum</name>
    <dbReference type="NCBI Taxonomy" id="2364126"/>
    <lineage>
        <taxon>Eukaryota</taxon>
        <taxon>Sar</taxon>
        <taxon>Alveolata</taxon>
        <taxon>Dinophyceae</taxon>
        <taxon>Prorocentrales</taxon>
        <taxon>Prorocentraceae</taxon>
        <taxon>Prorocentrum</taxon>
    </lineage>
</organism>
<feature type="transmembrane region" description="Helical" evidence="2">
    <location>
        <begin position="243"/>
        <end position="264"/>
    </location>
</feature>
<feature type="region of interest" description="Disordered" evidence="1">
    <location>
        <begin position="130"/>
        <end position="165"/>
    </location>
</feature>
<feature type="non-terminal residue" evidence="3">
    <location>
        <position position="1"/>
    </location>
</feature>
<accession>A0ABN9TDF8</accession>
<proteinExistence type="predicted"/>
<evidence type="ECO:0000256" key="2">
    <source>
        <dbReference type="SAM" id="Phobius"/>
    </source>
</evidence>
<dbReference type="Proteomes" id="UP001189429">
    <property type="component" value="Unassembled WGS sequence"/>
</dbReference>
<comment type="caution">
    <text evidence="3">The sequence shown here is derived from an EMBL/GenBank/DDBJ whole genome shotgun (WGS) entry which is preliminary data.</text>
</comment>
<evidence type="ECO:0000313" key="3">
    <source>
        <dbReference type="EMBL" id="CAK0843777.1"/>
    </source>
</evidence>
<dbReference type="EMBL" id="CAUYUJ010014607">
    <property type="protein sequence ID" value="CAK0843777.1"/>
    <property type="molecule type" value="Genomic_DNA"/>
</dbReference>
<gene>
    <name evidence="3" type="ORF">PCOR1329_LOCUS38019</name>
</gene>
<sequence length="336" mass="36467">AEDFVAGLRRVAGDGGPRAARGERRLTVASAALRWEDQLDHTPVLVDGVTGRQTNELCAKISELCIPPPDFEPTTACVCRQMWDWADPNHTSAKQDVRRRLNQMVHIDADPPATDAVDNPLTIGNARLLQGIDDGSNSSASADETSDPPGGSDSTTAGAAVDGPGPWEDTMGEYCNAWHGNTGNATQWCFVNPSQQCRRELMEQAQCTSTGTSCVKSGGPCTDSVDSRSLVVIEGLEQMDWPLIWATVLGTTLLLCGACALAAAHHNQRMQRKKKSQWAQDAYKQTAEATGPSGQAYKSENERFEEAQREAVRKLKDSTPQEIKWEGWPGRCIGSR</sequence>
<keyword evidence="4" id="KW-1185">Reference proteome</keyword>
<feature type="compositionally biased region" description="Basic and acidic residues" evidence="1">
    <location>
        <begin position="299"/>
        <end position="325"/>
    </location>
</feature>
<protein>
    <submittedName>
        <fullName evidence="3">Uncharacterized protein</fullName>
    </submittedName>
</protein>
<keyword evidence="2" id="KW-0812">Transmembrane</keyword>